<keyword evidence="4" id="KW-1185">Reference proteome</keyword>
<evidence type="ECO:0000259" key="2">
    <source>
        <dbReference type="PROSITE" id="PS51272"/>
    </source>
</evidence>
<feature type="domain" description="SLH" evidence="2">
    <location>
        <begin position="28"/>
        <end position="91"/>
    </location>
</feature>
<accession>A0ABT1YAG2</accession>
<evidence type="ECO:0000313" key="4">
    <source>
        <dbReference type="Proteomes" id="UP001300012"/>
    </source>
</evidence>
<feature type="domain" description="SLH" evidence="2">
    <location>
        <begin position="159"/>
        <end position="222"/>
    </location>
</feature>
<sequence>MKKTFKIITLSTTALLSFTLATQSFAASTASTFTDLDNIVAKDKIIALQQSGIVSGITPELFAPRTTISEAQSVQLIVNALGLNLDLVRFLKEPKANNYFAKSNNDAWYANALIIAAVNGVELPADLDPDKKLTREQFTHQLIRAIEVTGKLPMIKPVVVDIKDQDQINPDYSGSIQRAIQYGVIKLSAEGKFNPNDEITRADAAEELFNAVAYMKAHTAPASSSEALTTAQGVLLIQEVLGTVDTDLKFKIDPNSKLTRESFTYLLIHTLQTSGKLPMIKLVPIEIKDNDQIDTLNSGAIQTALALGVVKLNQEGKFNAKAEISLSDATEYINNAVKTVKGFAE</sequence>
<feature type="chain" id="PRO_5045922107" evidence="1">
    <location>
        <begin position="27"/>
        <end position="345"/>
    </location>
</feature>
<gene>
    <name evidence="3" type="ORF">NV381_03130</name>
</gene>
<dbReference type="RefSeq" id="WP_258211808.1">
    <property type="nucleotide sequence ID" value="NZ_JANQBD010000002.1"/>
</dbReference>
<dbReference type="PROSITE" id="PS51272">
    <property type="entry name" value="SLH"/>
    <property type="match status" value="2"/>
</dbReference>
<keyword evidence="1" id="KW-0732">Signal</keyword>
<dbReference type="Proteomes" id="UP001300012">
    <property type="component" value="Unassembled WGS sequence"/>
</dbReference>
<feature type="signal peptide" evidence="1">
    <location>
        <begin position="1"/>
        <end position="26"/>
    </location>
</feature>
<dbReference type="InterPro" id="IPR001119">
    <property type="entry name" value="SLH_dom"/>
</dbReference>
<name>A0ABT1YAG2_9BACL</name>
<reference evidence="3 4" key="1">
    <citation type="submission" date="2022-08" db="EMBL/GenBank/DDBJ databases">
        <title>Paenibacillus endoradicis sp. nov., Paenibacillus radicibacter sp. nov and Paenibacillus pararadicis sp. nov., three cold-adapted plant growth-promoting bacteria isolated from root of Larix gmelinii in Great Khingan.</title>
        <authorList>
            <person name="Xue H."/>
        </authorList>
    </citation>
    <scope>NUCLEOTIDE SEQUENCE [LARGE SCALE GENOMIC DNA]</scope>
    <source>
        <strain evidence="3 4">N5-1-1-5</strain>
    </source>
</reference>
<evidence type="ECO:0000256" key="1">
    <source>
        <dbReference type="SAM" id="SignalP"/>
    </source>
</evidence>
<protein>
    <submittedName>
        <fullName evidence="3">S-layer homology domain-containing protein</fullName>
    </submittedName>
</protein>
<organism evidence="3 4">
    <name type="scientific">Paenibacillus radicis</name>
    <name type="common">ex Xue et al. 2023</name>
    <dbReference type="NCBI Taxonomy" id="2972489"/>
    <lineage>
        <taxon>Bacteria</taxon>
        <taxon>Bacillati</taxon>
        <taxon>Bacillota</taxon>
        <taxon>Bacilli</taxon>
        <taxon>Bacillales</taxon>
        <taxon>Paenibacillaceae</taxon>
        <taxon>Paenibacillus</taxon>
    </lineage>
</organism>
<dbReference type="EMBL" id="JANQBD010000002">
    <property type="protein sequence ID" value="MCR8630188.1"/>
    <property type="molecule type" value="Genomic_DNA"/>
</dbReference>
<comment type="caution">
    <text evidence="3">The sequence shown here is derived from an EMBL/GenBank/DDBJ whole genome shotgun (WGS) entry which is preliminary data.</text>
</comment>
<proteinExistence type="predicted"/>
<dbReference type="Pfam" id="PF00395">
    <property type="entry name" value="SLH"/>
    <property type="match status" value="2"/>
</dbReference>
<evidence type="ECO:0000313" key="3">
    <source>
        <dbReference type="EMBL" id="MCR8630188.1"/>
    </source>
</evidence>